<name>A0A839T9N3_AZOMA</name>
<dbReference type="Proteomes" id="UP000549250">
    <property type="component" value="Unassembled WGS sequence"/>
</dbReference>
<feature type="transmembrane region" description="Helical" evidence="1">
    <location>
        <begin position="12"/>
        <end position="33"/>
    </location>
</feature>
<dbReference type="Pfam" id="PF16137">
    <property type="entry name" value="DUF4845"/>
    <property type="match status" value="1"/>
</dbReference>
<keyword evidence="1" id="KW-0472">Membrane</keyword>
<comment type="caution">
    <text evidence="2">The sequence shown here is derived from an EMBL/GenBank/DDBJ whole genome shotgun (WGS) entry which is preliminary data.</text>
</comment>
<evidence type="ECO:0000313" key="3">
    <source>
        <dbReference type="Proteomes" id="UP000549250"/>
    </source>
</evidence>
<evidence type="ECO:0000313" key="2">
    <source>
        <dbReference type="EMBL" id="MBB3104745.1"/>
    </source>
</evidence>
<keyword evidence="1" id="KW-0812">Transmembrane</keyword>
<dbReference type="InterPro" id="IPR032314">
    <property type="entry name" value="DUF4845"/>
</dbReference>
<evidence type="ECO:0000256" key="1">
    <source>
        <dbReference type="SAM" id="Phobius"/>
    </source>
</evidence>
<accession>A0A839T9N3</accession>
<keyword evidence="3" id="KW-1185">Reference proteome</keyword>
<dbReference type="EMBL" id="JACHXI010000019">
    <property type="protein sequence ID" value="MBB3104745.1"/>
    <property type="molecule type" value="Genomic_DNA"/>
</dbReference>
<evidence type="ECO:0008006" key="4">
    <source>
        <dbReference type="Google" id="ProtNLM"/>
    </source>
</evidence>
<protein>
    <recommendedName>
        <fullName evidence="4">DUF4845 domain-containing protein</fullName>
    </recommendedName>
</protein>
<proteinExistence type="predicted"/>
<sequence length="125" mass="14371">MNLPRSQKGLSVLGWLVMLALVAFLASTLFKMLPHYLDYMSMDKVIASAETDSNLDIHSVQDFYTHVGKGMQVNGIRDLDMKEALKVELEDEEFNVHLAYEKRESLIGNLDLVARFAKEYRFRMP</sequence>
<reference evidence="2 3" key="1">
    <citation type="submission" date="2020-08" db="EMBL/GenBank/DDBJ databases">
        <title>Genomic Encyclopedia of Type Strains, Phase III (KMG-III): the genomes of soil and plant-associated and newly described type strains.</title>
        <authorList>
            <person name="Whitman W."/>
        </authorList>
    </citation>
    <scope>NUCLEOTIDE SEQUENCE [LARGE SCALE GENOMIC DNA]</scope>
    <source>
        <strain evidence="2 3">CECT 4462</strain>
    </source>
</reference>
<keyword evidence="1" id="KW-1133">Transmembrane helix</keyword>
<organism evidence="2 3">
    <name type="scientific">Azomonas macrocytogenes</name>
    <name type="common">Azotobacter macrocytogenes</name>
    <dbReference type="NCBI Taxonomy" id="69962"/>
    <lineage>
        <taxon>Bacteria</taxon>
        <taxon>Pseudomonadati</taxon>
        <taxon>Pseudomonadota</taxon>
        <taxon>Gammaproteobacteria</taxon>
        <taxon>Pseudomonadales</taxon>
        <taxon>Pseudomonadaceae</taxon>
        <taxon>Azomonas</taxon>
    </lineage>
</organism>
<dbReference type="RefSeq" id="WP_183167591.1">
    <property type="nucleotide sequence ID" value="NZ_JACHXI010000019.1"/>
</dbReference>
<dbReference type="AlphaFoldDB" id="A0A839T9N3"/>
<gene>
    <name evidence="2" type="ORF">FHR87_003171</name>
</gene>